<sequence>MSTPRPETTLRVFATNASYIGIKGSIKIPTTLNVSGGYVDWYFGLGNAIVEAGISYTGSKFRTPIKITSPGGEPIIGTSQDDITGIIPGATVPIQLLHDRVNHTISVWINGVKIWNSISILDSHGNDVLGSASTAKMVFGLDDQGASSYSLGSFTLLKLQKTDGTWIDWNSSVPYTPLPSGSASSFNLNSYVPLSASLNAN</sequence>
<dbReference type="HOGENOM" id="CLU_1292282_0_0_9"/>
<dbReference type="Proteomes" id="UP000033163">
    <property type="component" value="Chromosome I"/>
</dbReference>
<dbReference type="RefSeq" id="WP_046504591.1">
    <property type="nucleotide sequence ID" value="NZ_LN831776.1"/>
</dbReference>
<accession>A0A0E4CXS1</accession>
<evidence type="ECO:0000313" key="2">
    <source>
        <dbReference type="Proteomes" id="UP000033163"/>
    </source>
</evidence>
<dbReference type="AlphaFoldDB" id="A0A0E4CXS1"/>
<dbReference type="PATRIC" id="fig|1073571.4.peg.4608"/>
<dbReference type="EMBL" id="LN831776">
    <property type="protein sequence ID" value="CQR56705.1"/>
    <property type="molecule type" value="Genomic_DNA"/>
</dbReference>
<reference evidence="2" key="1">
    <citation type="submission" date="2015-03" db="EMBL/GenBank/DDBJ databases">
        <authorList>
            <person name="Wibberg D."/>
        </authorList>
    </citation>
    <scope>NUCLEOTIDE SEQUENCE [LARGE SCALE GENOMIC DNA]</scope>
</reference>
<protein>
    <submittedName>
        <fullName evidence="1">Uncharacterized protein</fullName>
    </submittedName>
</protein>
<name>A0A0E4CXS1_9BACL</name>
<dbReference type="KEGG" id="pri:PRIO_4303"/>
<organism evidence="1 2">
    <name type="scientific">Paenibacillus riograndensis SBR5</name>
    <dbReference type="NCBI Taxonomy" id="1073571"/>
    <lineage>
        <taxon>Bacteria</taxon>
        <taxon>Bacillati</taxon>
        <taxon>Bacillota</taxon>
        <taxon>Bacilli</taxon>
        <taxon>Bacillales</taxon>
        <taxon>Paenibacillaceae</taxon>
        <taxon>Paenibacillus</taxon>
        <taxon>Paenibacillus sonchi group</taxon>
    </lineage>
</organism>
<gene>
    <name evidence="1" type="ORF">PRIO_4303</name>
</gene>
<proteinExistence type="predicted"/>
<evidence type="ECO:0000313" key="1">
    <source>
        <dbReference type="EMBL" id="CQR56705.1"/>
    </source>
</evidence>